<dbReference type="GO" id="GO:0016747">
    <property type="term" value="F:acyltransferase activity, transferring groups other than amino-acyl groups"/>
    <property type="evidence" value="ECO:0007669"/>
    <property type="project" value="InterPro"/>
</dbReference>
<name>A0A1N6FEM4_9BACT</name>
<dbReference type="Proteomes" id="UP000185003">
    <property type="component" value="Unassembled WGS sequence"/>
</dbReference>
<gene>
    <name evidence="4" type="ORF">SAMN04488055_2181</name>
</gene>
<accession>A0A1N6FEM4</accession>
<evidence type="ECO:0000313" key="4">
    <source>
        <dbReference type="EMBL" id="SIN93763.1"/>
    </source>
</evidence>
<dbReference type="InterPro" id="IPR050832">
    <property type="entry name" value="Bact_Acetyltransf"/>
</dbReference>
<evidence type="ECO:0000313" key="5">
    <source>
        <dbReference type="Proteomes" id="UP000185003"/>
    </source>
</evidence>
<sequence>MKLIRTTSENPDFVALVRELDQYLAGVNGEAHGFFAQFNKIDMLKHTVVAYIDDIPVGCGAFKAFDTTAAEIKRMFVQPAFRGKGIASAILKELETWAAEEGFTACMLETGSHMPDAVALYAARGYNVTAKYGQYVDSELSVCMRKDV</sequence>
<dbReference type="AlphaFoldDB" id="A0A1N6FEM4"/>
<dbReference type="PANTHER" id="PTHR43877:SF2">
    <property type="entry name" value="AMINOALKYLPHOSPHONATE N-ACETYLTRANSFERASE-RELATED"/>
    <property type="match status" value="1"/>
</dbReference>
<keyword evidence="5" id="KW-1185">Reference proteome</keyword>
<dbReference type="PANTHER" id="PTHR43877">
    <property type="entry name" value="AMINOALKYLPHOSPHONATE N-ACETYLTRANSFERASE-RELATED-RELATED"/>
    <property type="match status" value="1"/>
</dbReference>
<protein>
    <submittedName>
        <fullName evidence="4">Acetyltransferase (GNAT) family protein</fullName>
    </submittedName>
</protein>
<dbReference type="OrthoDB" id="9803233at2"/>
<dbReference type="InterPro" id="IPR016181">
    <property type="entry name" value="Acyl_CoA_acyltransferase"/>
</dbReference>
<evidence type="ECO:0000256" key="1">
    <source>
        <dbReference type="ARBA" id="ARBA00022679"/>
    </source>
</evidence>
<keyword evidence="1 4" id="KW-0808">Transferase</keyword>
<dbReference type="SUPFAM" id="SSF55729">
    <property type="entry name" value="Acyl-CoA N-acyltransferases (Nat)"/>
    <property type="match status" value="1"/>
</dbReference>
<dbReference type="Pfam" id="PF00583">
    <property type="entry name" value="Acetyltransf_1"/>
    <property type="match status" value="1"/>
</dbReference>
<organism evidence="4 5">
    <name type="scientific">Chitinophaga niabensis</name>
    <dbReference type="NCBI Taxonomy" id="536979"/>
    <lineage>
        <taxon>Bacteria</taxon>
        <taxon>Pseudomonadati</taxon>
        <taxon>Bacteroidota</taxon>
        <taxon>Chitinophagia</taxon>
        <taxon>Chitinophagales</taxon>
        <taxon>Chitinophagaceae</taxon>
        <taxon>Chitinophaga</taxon>
    </lineage>
</organism>
<dbReference type="PROSITE" id="PS51186">
    <property type="entry name" value="GNAT"/>
    <property type="match status" value="1"/>
</dbReference>
<dbReference type="STRING" id="536979.SAMN04488055_2181"/>
<dbReference type="Gene3D" id="3.40.630.30">
    <property type="match status" value="1"/>
</dbReference>
<feature type="domain" description="N-acetyltransferase" evidence="3">
    <location>
        <begin position="2"/>
        <end position="148"/>
    </location>
</feature>
<dbReference type="CDD" id="cd04301">
    <property type="entry name" value="NAT_SF"/>
    <property type="match status" value="1"/>
</dbReference>
<dbReference type="RefSeq" id="WP_074239262.1">
    <property type="nucleotide sequence ID" value="NZ_FSRA01000001.1"/>
</dbReference>
<evidence type="ECO:0000256" key="2">
    <source>
        <dbReference type="ARBA" id="ARBA00023315"/>
    </source>
</evidence>
<proteinExistence type="predicted"/>
<dbReference type="InterPro" id="IPR000182">
    <property type="entry name" value="GNAT_dom"/>
</dbReference>
<keyword evidence="2" id="KW-0012">Acyltransferase</keyword>
<evidence type="ECO:0000259" key="3">
    <source>
        <dbReference type="PROSITE" id="PS51186"/>
    </source>
</evidence>
<reference evidence="5" key="1">
    <citation type="submission" date="2016-11" db="EMBL/GenBank/DDBJ databases">
        <authorList>
            <person name="Varghese N."/>
            <person name="Submissions S."/>
        </authorList>
    </citation>
    <scope>NUCLEOTIDE SEQUENCE [LARGE SCALE GENOMIC DNA]</scope>
    <source>
        <strain evidence="5">DSM 24787</strain>
    </source>
</reference>
<dbReference type="EMBL" id="FSRA01000001">
    <property type="protein sequence ID" value="SIN93763.1"/>
    <property type="molecule type" value="Genomic_DNA"/>
</dbReference>